<proteinExistence type="inferred from homology"/>
<evidence type="ECO:0000313" key="5">
    <source>
        <dbReference type="Proteomes" id="UP000398389"/>
    </source>
</evidence>
<dbReference type="GeneID" id="43580216"/>
<name>A0A5E8B7M4_9ASCO</name>
<evidence type="ECO:0000313" key="4">
    <source>
        <dbReference type="EMBL" id="VVT46800.1"/>
    </source>
</evidence>
<gene>
    <name evidence="4" type="ORF">SAPINGB_P001393</name>
</gene>
<dbReference type="EMBL" id="CABVLU010000001">
    <property type="protein sequence ID" value="VVT46800.1"/>
    <property type="molecule type" value="Genomic_DNA"/>
</dbReference>
<dbReference type="PANTHER" id="PTHR14490">
    <property type="entry name" value="ZINC FINGER, ZZ TYPE"/>
    <property type="match status" value="1"/>
</dbReference>
<feature type="compositionally biased region" description="Acidic residues" evidence="2">
    <location>
        <begin position="395"/>
        <end position="430"/>
    </location>
</feature>
<dbReference type="AlphaFoldDB" id="A0A5E8B7M4"/>
<dbReference type="OrthoDB" id="10252032at2759"/>
<feature type="compositionally biased region" description="Basic and acidic residues" evidence="2">
    <location>
        <begin position="383"/>
        <end position="394"/>
    </location>
</feature>
<keyword evidence="5" id="KW-1185">Reference proteome</keyword>
<feature type="region of interest" description="Disordered" evidence="2">
    <location>
        <begin position="286"/>
        <end position="329"/>
    </location>
</feature>
<dbReference type="Proteomes" id="UP000398389">
    <property type="component" value="Unassembled WGS sequence"/>
</dbReference>
<feature type="compositionally biased region" description="Basic and acidic residues" evidence="2">
    <location>
        <begin position="205"/>
        <end position="217"/>
    </location>
</feature>
<sequence>MARKKTGAKKAREEALRKQFEKDELSSASVTDKESTIKEKQQNKPLKKDLSKKKQEPEEDSEDFNDDESSSDEDEDEFGDLITEDIEAGINKVLKVIDENPEVLLDKNTKFFGDIKAPFNNERNEKHKPIYLKDYHRLRLLATEKDGFDDDDDEEENEDTEKPYAIQQKEDKANIIAEINKATNSGDEDYSDDDDEDFFKKRKEQRTVEAIELPNPEKDSSKFLEEYLNQKAWLPRTVDKKTGELIVPSYNDLVEDDEEFDENAEQFEQAYNFRFEDPNSAEVMSYARSQNTIRREKESSRKRKRDAKKATQEVEEEKQEAELSRLKKKKATQIMDKLGKLKQQLTEDPDAEELAKIFTDDYLDGDFEGDEWDKRMRKVFDEEFYSKKPEKINGDEELADEEEGENEEEQYDEEDEEIPNDGYYEEEEEETSGKSRNQLKKEEKLKKKQEKKQLQEAAQRVVEENVNLLIKEEGSNTLKKKLEQPKFRYREVSPDSFGLTARDILLAEDQDLNQYVGLKKLAVYRDEEKKEKDRRRLGKKKRLKEWRMNVFNTKEEPDDALVERIFSGKKRQDDSEQRPKKKSKKNKN</sequence>
<dbReference type="RefSeq" id="XP_031852007.1">
    <property type="nucleotide sequence ID" value="XM_031996116.1"/>
</dbReference>
<protein>
    <recommendedName>
        <fullName evidence="3">Kri1-like C-terminal domain-containing protein</fullName>
    </recommendedName>
</protein>
<dbReference type="GO" id="GO:0005730">
    <property type="term" value="C:nucleolus"/>
    <property type="evidence" value="ECO:0007669"/>
    <property type="project" value="TreeGrafter"/>
</dbReference>
<dbReference type="PANTHER" id="PTHR14490:SF5">
    <property type="entry name" value="PROTEIN KRI1 HOMOLOG"/>
    <property type="match status" value="1"/>
</dbReference>
<feature type="region of interest" description="Disordered" evidence="2">
    <location>
        <begin position="564"/>
        <end position="588"/>
    </location>
</feature>
<dbReference type="InterPro" id="IPR024626">
    <property type="entry name" value="Kri1-like_C"/>
</dbReference>
<feature type="compositionally biased region" description="Basic and acidic residues" evidence="2">
    <location>
        <begin position="10"/>
        <end position="56"/>
    </location>
</feature>
<dbReference type="Pfam" id="PF05178">
    <property type="entry name" value="Kri1"/>
    <property type="match status" value="1"/>
</dbReference>
<evidence type="ECO:0000256" key="2">
    <source>
        <dbReference type="SAM" id="MobiDB-lite"/>
    </source>
</evidence>
<feature type="region of interest" description="Disordered" evidence="2">
    <location>
        <begin position="145"/>
        <end position="217"/>
    </location>
</feature>
<feature type="compositionally biased region" description="Acidic residues" evidence="2">
    <location>
        <begin position="57"/>
        <end position="83"/>
    </location>
</feature>
<feature type="compositionally biased region" description="Basic residues" evidence="2">
    <location>
        <begin position="579"/>
        <end position="588"/>
    </location>
</feature>
<feature type="domain" description="Kri1-like C-terminal" evidence="3">
    <location>
        <begin position="458"/>
        <end position="549"/>
    </location>
</feature>
<accession>A0A5E8B7M4</accession>
<feature type="region of interest" description="Disordered" evidence="2">
    <location>
        <begin position="383"/>
        <end position="458"/>
    </location>
</feature>
<feature type="compositionally biased region" description="Acidic residues" evidence="2">
    <location>
        <begin position="147"/>
        <end position="159"/>
    </location>
</feature>
<feature type="compositionally biased region" description="Acidic residues" evidence="2">
    <location>
        <begin position="186"/>
        <end position="197"/>
    </location>
</feature>
<evidence type="ECO:0000259" key="3">
    <source>
        <dbReference type="Pfam" id="PF12936"/>
    </source>
</evidence>
<dbReference type="InterPro" id="IPR018034">
    <property type="entry name" value="Kri1"/>
</dbReference>
<dbReference type="GO" id="GO:0030686">
    <property type="term" value="C:90S preribosome"/>
    <property type="evidence" value="ECO:0007669"/>
    <property type="project" value="TreeGrafter"/>
</dbReference>
<dbReference type="Pfam" id="PF12936">
    <property type="entry name" value="Kri1_C"/>
    <property type="match status" value="1"/>
</dbReference>
<feature type="region of interest" description="Disordered" evidence="2">
    <location>
        <begin position="1"/>
        <end position="83"/>
    </location>
</feature>
<comment type="similarity">
    <text evidence="1">Belongs to the KRI1 family.</text>
</comment>
<reference evidence="4 5" key="1">
    <citation type="submission" date="2019-09" db="EMBL/GenBank/DDBJ databases">
        <authorList>
            <person name="Brejova B."/>
        </authorList>
    </citation>
    <scope>NUCLEOTIDE SEQUENCE [LARGE SCALE GENOMIC DNA]</scope>
</reference>
<dbReference type="GO" id="GO:0000447">
    <property type="term" value="P:endonucleolytic cleavage in ITS1 to separate SSU-rRNA from 5.8S rRNA and LSU-rRNA from tricistronic rRNA transcript (SSU-rRNA, 5.8S rRNA, LSU-rRNA)"/>
    <property type="evidence" value="ECO:0007669"/>
    <property type="project" value="TreeGrafter"/>
</dbReference>
<organism evidence="4 5">
    <name type="scientific">Magnusiomyces paraingens</name>
    <dbReference type="NCBI Taxonomy" id="2606893"/>
    <lineage>
        <taxon>Eukaryota</taxon>
        <taxon>Fungi</taxon>
        <taxon>Dikarya</taxon>
        <taxon>Ascomycota</taxon>
        <taxon>Saccharomycotina</taxon>
        <taxon>Dipodascomycetes</taxon>
        <taxon>Dipodascales</taxon>
        <taxon>Dipodascaceae</taxon>
        <taxon>Magnusiomyces</taxon>
    </lineage>
</organism>
<evidence type="ECO:0000256" key="1">
    <source>
        <dbReference type="ARBA" id="ARBA00007473"/>
    </source>
</evidence>